<proteinExistence type="inferred from homology"/>
<dbReference type="NCBIfam" id="TIGR02765">
    <property type="entry name" value="crypto_DASH"/>
    <property type="match status" value="1"/>
</dbReference>
<dbReference type="InterPro" id="IPR036155">
    <property type="entry name" value="Crypto/Photolyase_N_sf"/>
</dbReference>
<dbReference type="PANTHER" id="PTHR11455">
    <property type="entry name" value="CRYPTOCHROME"/>
    <property type="match status" value="1"/>
</dbReference>
<dbReference type="InterPro" id="IPR014133">
    <property type="entry name" value="Cry_DASH"/>
</dbReference>
<dbReference type="InterPro" id="IPR014729">
    <property type="entry name" value="Rossmann-like_a/b/a_fold"/>
</dbReference>
<evidence type="ECO:0000256" key="3">
    <source>
        <dbReference type="ARBA" id="ARBA00022630"/>
    </source>
</evidence>
<evidence type="ECO:0000256" key="5">
    <source>
        <dbReference type="ARBA" id="ARBA00022991"/>
    </source>
</evidence>
<organism evidence="8 9">
    <name type="scientific">Pseudoalteromonas lipolytica</name>
    <dbReference type="NCBI Taxonomy" id="570156"/>
    <lineage>
        <taxon>Bacteria</taxon>
        <taxon>Pseudomonadati</taxon>
        <taxon>Pseudomonadota</taxon>
        <taxon>Gammaproteobacteria</taxon>
        <taxon>Alteromonadales</taxon>
        <taxon>Pseudoalteromonadaceae</taxon>
        <taxon>Pseudoalteromonas</taxon>
    </lineage>
</organism>
<evidence type="ECO:0000259" key="7">
    <source>
        <dbReference type="PROSITE" id="PS51645"/>
    </source>
</evidence>
<protein>
    <recommendedName>
        <fullName evidence="2 6">Cryptochrome DASH</fullName>
    </recommendedName>
</protein>
<comment type="cofactor">
    <cofactor evidence="6">
        <name>(6R)-5,10-methylene-5,6,7,8-tetrahydrofolate</name>
        <dbReference type="ChEBI" id="CHEBI:15636"/>
    </cofactor>
    <text evidence="6">Binds 1 5,10-methenyltetrahydrofolate (MTHF) per subunit.</text>
</comment>
<evidence type="ECO:0000256" key="1">
    <source>
        <dbReference type="ARBA" id="ARBA00005862"/>
    </source>
</evidence>
<dbReference type="InterPro" id="IPR006050">
    <property type="entry name" value="DNA_photolyase_N"/>
</dbReference>
<keyword evidence="9" id="KW-1185">Reference proteome</keyword>
<dbReference type="Pfam" id="PF00875">
    <property type="entry name" value="DNA_photolyase"/>
    <property type="match status" value="1"/>
</dbReference>
<name>A0ABY1GPY5_9GAMM</name>
<dbReference type="Gene3D" id="1.25.40.80">
    <property type="match status" value="1"/>
</dbReference>
<comment type="caution">
    <text evidence="8">The sequence shown here is derived from an EMBL/GenBank/DDBJ whole genome shotgun (WGS) entry which is preliminary data.</text>
</comment>
<feature type="domain" description="Photolyase/cryptochrome alpha/beta" evidence="7">
    <location>
        <begin position="3"/>
        <end position="135"/>
    </location>
</feature>
<reference evidence="8 9" key="1">
    <citation type="submission" date="2016-10" db="EMBL/GenBank/DDBJ databases">
        <authorList>
            <person name="Varghese N."/>
            <person name="Submissions S."/>
        </authorList>
    </citation>
    <scope>NUCLEOTIDE SEQUENCE [LARGE SCALE GENOMIC DNA]</scope>
    <source>
        <strain evidence="8 9">CGMCC 1.8499</strain>
    </source>
</reference>
<keyword evidence="3 6" id="KW-0285">Flavoprotein</keyword>
<evidence type="ECO:0000313" key="8">
    <source>
        <dbReference type="EMBL" id="SFT68621.1"/>
    </source>
</evidence>
<dbReference type="Gene3D" id="3.40.50.620">
    <property type="entry name" value="HUPs"/>
    <property type="match status" value="1"/>
</dbReference>
<dbReference type="InterPro" id="IPR036134">
    <property type="entry name" value="Crypto/Photolyase_FAD-like_sf"/>
</dbReference>
<sequence length="438" mass="50241">MKKRVLYWLQNDLRISDNVILSELEHFNGELDLIYVIEPRWFKQSNYQQRPVGKHRYRFLIQSLQAFSNAVEALGQTLHVVTGEPEVVIHERIKKHGISTLVCTEQVGYYEQKQLKKITELCPELDIKTYQQDTLFTAPDLPFSVADLPKNFTAFRKKVEAEPAAIAAPRDAVSRLPHPVQLCPAQPIPDAVTEPESVSGGLFAAQQHCQHYFSSPAPACYKETRNELDGFSNTTKFSLWLAGGSISAKQVYAEVEHYEHINGANESTYWIKFELLWREYFKWHAKHVGRQLYRFKGQKKTAPLTTFNSQRFASWCQGTTPFPLVNAIMHELNETGYISNRSRQIAASCLVNELAVDWRFGAAYFEQQLIDYDVAANWGNWQYIAGVGVDPRGGRHFHINKQTALYDPTGCYIRKWQGDKTVSRVVDIYDAADWPLNE</sequence>
<evidence type="ECO:0000256" key="2">
    <source>
        <dbReference type="ARBA" id="ARBA00017881"/>
    </source>
</evidence>
<dbReference type="Pfam" id="PF03441">
    <property type="entry name" value="FAD_binding_7"/>
    <property type="match status" value="1"/>
</dbReference>
<keyword evidence="4 6" id="KW-0274">FAD</keyword>
<keyword evidence="5 6" id="KW-0157">Chromophore</keyword>
<accession>A0ABY1GPY5</accession>
<dbReference type="SUPFAM" id="SSF52425">
    <property type="entry name" value="Cryptochrome/photolyase, N-terminal domain"/>
    <property type="match status" value="1"/>
</dbReference>
<dbReference type="Proteomes" id="UP000183805">
    <property type="component" value="Unassembled WGS sequence"/>
</dbReference>
<dbReference type="InterPro" id="IPR002081">
    <property type="entry name" value="Cryptochrome/DNA_photolyase_1"/>
</dbReference>
<dbReference type="RefSeq" id="WP_074988997.1">
    <property type="nucleotide sequence ID" value="NZ_FPAZ01000007.1"/>
</dbReference>
<comment type="function">
    <text evidence="6">May have a photoreceptor function.</text>
</comment>
<evidence type="ECO:0000256" key="4">
    <source>
        <dbReference type="ARBA" id="ARBA00022827"/>
    </source>
</evidence>
<comment type="similarity">
    <text evidence="1 6">Belongs to the DNA photolyase class-1 family.</text>
</comment>
<dbReference type="PROSITE" id="PS51645">
    <property type="entry name" value="PHR_CRY_ALPHA_BETA"/>
    <property type="match status" value="1"/>
</dbReference>
<dbReference type="PANTHER" id="PTHR11455:SF22">
    <property type="entry name" value="CRYPTOCHROME DASH"/>
    <property type="match status" value="1"/>
</dbReference>
<evidence type="ECO:0000256" key="6">
    <source>
        <dbReference type="RuleBase" id="RU367151"/>
    </source>
</evidence>
<dbReference type="InterPro" id="IPR005101">
    <property type="entry name" value="Cryptochr/Photolyase_FAD-bd"/>
</dbReference>
<gene>
    <name evidence="8" type="ORF">SAMN04487854_10751</name>
</gene>
<dbReference type="PRINTS" id="PR00147">
    <property type="entry name" value="DNAPHOTLYASE"/>
</dbReference>
<dbReference type="EMBL" id="FPAZ01000007">
    <property type="protein sequence ID" value="SFT68621.1"/>
    <property type="molecule type" value="Genomic_DNA"/>
</dbReference>
<dbReference type="SUPFAM" id="SSF48173">
    <property type="entry name" value="Cryptochrome/photolyase FAD-binding domain"/>
    <property type="match status" value="1"/>
</dbReference>
<comment type="cofactor">
    <cofactor evidence="6">
        <name>FAD</name>
        <dbReference type="ChEBI" id="CHEBI:57692"/>
    </cofactor>
    <text evidence="6">Binds 1 FAD per subunit.</text>
</comment>
<evidence type="ECO:0000313" key="9">
    <source>
        <dbReference type="Proteomes" id="UP000183805"/>
    </source>
</evidence>
<dbReference type="Gene3D" id="1.10.579.10">
    <property type="entry name" value="DNA Cyclobutane Dipyrimidine Photolyase, subunit A, domain 3"/>
    <property type="match status" value="1"/>
</dbReference>